<dbReference type="EMBL" id="KZ805322">
    <property type="protein sequence ID" value="PVI04388.1"/>
    <property type="molecule type" value="Genomic_DNA"/>
</dbReference>
<proteinExistence type="predicted"/>
<feature type="region of interest" description="Disordered" evidence="1">
    <location>
        <begin position="154"/>
        <end position="180"/>
    </location>
</feature>
<name>A0A2V1E1E0_9PLEO</name>
<reference evidence="2 3" key="1">
    <citation type="journal article" date="2018" name="Sci. Rep.">
        <title>Comparative genomics provides insights into the lifestyle and reveals functional heterogeneity of dark septate endophytic fungi.</title>
        <authorList>
            <person name="Knapp D.G."/>
            <person name="Nemeth J.B."/>
            <person name="Barry K."/>
            <person name="Hainaut M."/>
            <person name="Henrissat B."/>
            <person name="Johnson J."/>
            <person name="Kuo A."/>
            <person name="Lim J.H.P."/>
            <person name="Lipzen A."/>
            <person name="Nolan M."/>
            <person name="Ohm R.A."/>
            <person name="Tamas L."/>
            <person name="Grigoriev I.V."/>
            <person name="Spatafora J.W."/>
            <person name="Nagy L.G."/>
            <person name="Kovacs G.M."/>
        </authorList>
    </citation>
    <scope>NUCLEOTIDE SEQUENCE [LARGE SCALE GENOMIC DNA]</scope>
    <source>
        <strain evidence="2 3">DSE2036</strain>
    </source>
</reference>
<dbReference type="AlphaFoldDB" id="A0A2V1E1E0"/>
<protein>
    <submittedName>
        <fullName evidence="2">Uncharacterized protein</fullName>
    </submittedName>
</protein>
<evidence type="ECO:0000256" key="1">
    <source>
        <dbReference type="SAM" id="MobiDB-lite"/>
    </source>
</evidence>
<gene>
    <name evidence="2" type="ORF">DM02DRAFT_651773</name>
</gene>
<dbReference type="Proteomes" id="UP000244855">
    <property type="component" value="Unassembled WGS sequence"/>
</dbReference>
<organism evidence="2 3">
    <name type="scientific">Periconia macrospinosa</name>
    <dbReference type="NCBI Taxonomy" id="97972"/>
    <lineage>
        <taxon>Eukaryota</taxon>
        <taxon>Fungi</taxon>
        <taxon>Dikarya</taxon>
        <taxon>Ascomycota</taxon>
        <taxon>Pezizomycotina</taxon>
        <taxon>Dothideomycetes</taxon>
        <taxon>Pleosporomycetidae</taxon>
        <taxon>Pleosporales</taxon>
        <taxon>Massarineae</taxon>
        <taxon>Periconiaceae</taxon>
        <taxon>Periconia</taxon>
    </lineage>
</organism>
<feature type="region of interest" description="Disordered" evidence="1">
    <location>
        <begin position="1"/>
        <end position="39"/>
    </location>
</feature>
<accession>A0A2V1E1E0</accession>
<keyword evidence="3" id="KW-1185">Reference proteome</keyword>
<sequence>MAETERETAGPDSGVLSPGLRPQRHALRGETPEGRRARRIPARLRSAVGLHHAKGARVVIEFVGAVVTVQGSPILDRPKEVPAGTRPRPRTGTIITTIITTTTTETYRRLSNVTAAALHPLIATRTGGASGTELAALYARDRGHEVLPLPPIHSSEPPRHDPCAPNASEPHAARLPARII</sequence>
<evidence type="ECO:0000313" key="3">
    <source>
        <dbReference type="Proteomes" id="UP000244855"/>
    </source>
</evidence>
<evidence type="ECO:0000313" key="2">
    <source>
        <dbReference type="EMBL" id="PVI04388.1"/>
    </source>
</evidence>